<reference evidence="1 2" key="1">
    <citation type="journal article" date="2003" name="DNA Res.">
        <title>Complete genome structure of Gloeobacter violaceus PCC 7421, a cyanobacterium that lacks thylakoids.</title>
        <authorList>
            <person name="Nakamura Y."/>
            <person name="Kaneko T."/>
            <person name="Sato S."/>
            <person name="Mimuro M."/>
            <person name="Miyashita H."/>
            <person name="Tsuchiya T."/>
            <person name="Sasamoto S."/>
            <person name="Watanabe A."/>
            <person name="Kawashima K."/>
            <person name="Kishida Y."/>
            <person name="Kiyokawa C."/>
            <person name="Kohara M."/>
            <person name="Matsumoto M."/>
            <person name="Matsuno A."/>
            <person name="Nakazaki N."/>
            <person name="Shimpo S."/>
            <person name="Takeuchi C."/>
            <person name="Yamada M."/>
            <person name="Tabata S."/>
        </authorList>
    </citation>
    <scope>NUCLEOTIDE SEQUENCE [LARGE SCALE GENOMIC DNA]</scope>
    <source>
        <strain evidence="2">ATCC 29082 / PCC 7421</strain>
    </source>
</reference>
<dbReference type="OrthoDB" id="192739at2"/>
<accession>Q7NFX2</accession>
<evidence type="ECO:0000313" key="2">
    <source>
        <dbReference type="Proteomes" id="UP000000557"/>
    </source>
</evidence>
<dbReference type="Gene3D" id="3.10.180.10">
    <property type="entry name" value="2,3-Dihydroxybiphenyl 1,2-Dioxygenase, domain 1"/>
    <property type="match status" value="1"/>
</dbReference>
<dbReference type="InParanoid" id="Q7NFX2"/>
<dbReference type="EnsemblBacteria" id="BAC91343">
    <property type="protein sequence ID" value="BAC91343"/>
    <property type="gene ID" value="BAC91343"/>
</dbReference>
<keyword evidence="2" id="KW-1185">Reference proteome</keyword>
<dbReference type="AlphaFoldDB" id="Q7NFX2"/>
<protein>
    <submittedName>
        <fullName evidence="1">Gll3402 protein</fullName>
    </submittedName>
</protein>
<gene>
    <name evidence="1" type="ordered locus">gll3402</name>
</gene>
<dbReference type="HOGENOM" id="CLU_2058030_0_0_3"/>
<dbReference type="KEGG" id="gvi:gll3402"/>
<sequence length="139" mass="15634">MKDTKTSDEAQPDDFAMAVRAVHIELGAADLARSQAFYERMLNRRAQVGSEAGYVLFDVFGLELLLLLRGRVLPVRFGWKLLDERVLEALAKRFGTQGIAFERREFTYAALGAREVALNLHDPDGHRCSFYCLIPEGSV</sequence>
<evidence type="ECO:0000313" key="1">
    <source>
        <dbReference type="EMBL" id="BAC91343.1"/>
    </source>
</evidence>
<dbReference type="EMBL" id="BA000045">
    <property type="protein sequence ID" value="BAC91343.1"/>
    <property type="molecule type" value="Genomic_DNA"/>
</dbReference>
<name>Q7NFX2_GLOVI</name>
<dbReference type="eggNOG" id="COG0346">
    <property type="taxonomic scope" value="Bacteria"/>
</dbReference>
<reference evidence="1 2" key="2">
    <citation type="journal article" date="2003" name="DNA Res.">
        <title>Complete genome structure of Gloeobacter violaceus PCC 7421, a cyanobacterium that lacks thylakoids (supplement).</title>
        <authorList>
            <person name="Nakamura Y."/>
            <person name="Kaneko T."/>
            <person name="Sato S."/>
            <person name="Mimuro M."/>
            <person name="Miyashita H."/>
            <person name="Tsuchiya T."/>
            <person name="Sasamoto S."/>
            <person name="Watanabe A."/>
            <person name="Kawashima K."/>
            <person name="Kishida Y."/>
            <person name="Kiyokawa C."/>
            <person name="Kohara M."/>
            <person name="Matsumoto M."/>
            <person name="Matsuno A."/>
            <person name="Nakazaki N."/>
            <person name="Shimpo S."/>
            <person name="Takeuchi C."/>
            <person name="Yamada M."/>
            <person name="Tabata S."/>
        </authorList>
    </citation>
    <scope>NUCLEOTIDE SEQUENCE [LARGE SCALE GENOMIC DNA]</scope>
    <source>
        <strain evidence="2">ATCC 29082 / PCC 7421</strain>
    </source>
</reference>
<dbReference type="Proteomes" id="UP000000557">
    <property type="component" value="Chromosome"/>
</dbReference>
<proteinExistence type="predicted"/>
<dbReference type="RefSeq" id="WP_011143391.1">
    <property type="nucleotide sequence ID" value="NC_005125.1"/>
</dbReference>
<dbReference type="SUPFAM" id="SSF54593">
    <property type="entry name" value="Glyoxalase/Bleomycin resistance protein/Dihydroxybiphenyl dioxygenase"/>
    <property type="match status" value="1"/>
</dbReference>
<dbReference type="InterPro" id="IPR029068">
    <property type="entry name" value="Glyas_Bleomycin-R_OHBP_Dase"/>
</dbReference>
<organism evidence="1 2">
    <name type="scientific">Gloeobacter violaceus (strain ATCC 29082 / PCC 7421)</name>
    <dbReference type="NCBI Taxonomy" id="251221"/>
    <lineage>
        <taxon>Bacteria</taxon>
        <taxon>Bacillati</taxon>
        <taxon>Cyanobacteriota</taxon>
        <taxon>Cyanophyceae</taxon>
        <taxon>Gloeobacterales</taxon>
        <taxon>Gloeobacteraceae</taxon>
        <taxon>Gloeobacter</taxon>
    </lineage>
</organism>